<reference evidence="1 2" key="1">
    <citation type="journal article" date="2014" name="Agronomy (Basel)">
        <title>A Draft Genome Sequence for Ensete ventricosum, the Drought-Tolerant Tree Against Hunger.</title>
        <authorList>
            <person name="Harrison J."/>
            <person name="Moore K.A."/>
            <person name="Paszkiewicz K."/>
            <person name="Jones T."/>
            <person name="Grant M."/>
            <person name="Ambacheew D."/>
            <person name="Muzemil S."/>
            <person name="Studholme D.J."/>
        </authorList>
    </citation>
    <scope>NUCLEOTIDE SEQUENCE [LARGE SCALE GENOMIC DNA]</scope>
</reference>
<evidence type="ECO:0000313" key="1">
    <source>
        <dbReference type="EMBL" id="RRT32347.1"/>
    </source>
</evidence>
<organism evidence="1 2">
    <name type="scientific">Ensete ventricosum</name>
    <name type="common">Abyssinian banana</name>
    <name type="synonym">Musa ensete</name>
    <dbReference type="NCBI Taxonomy" id="4639"/>
    <lineage>
        <taxon>Eukaryota</taxon>
        <taxon>Viridiplantae</taxon>
        <taxon>Streptophyta</taxon>
        <taxon>Embryophyta</taxon>
        <taxon>Tracheophyta</taxon>
        <taxon>Spermatophyta</taxon>
        <taxon>Magnoliopsida</taxon>
        <taxon>Liliopsida</taxon>
        <taxon>Zingiberales</taxon>
        <taxon>Musaceae</taxon>
        <taxon>Ensete</taxon>
    </lineage>
</organism>
<name>A0A426WYI1_ENSVE</name>
<dbReference type="Proteomes" id="UP000287651">
    <property type="component" value="Unassembled WGS sequence"/>
</dbReference>
<gene>
    <name evidence="1" type="ORF">B296_00057544</name>
</gene>
<sequence length="92" mass="10005">MNQPGEITYYLTRHQPPTVRGTVGWSSCRVGSVMPPAVRGIVHWSARHVYSVMSPAAYCQGYCSLVGPIHLLCHAANRLLLGALQAGRKTSN</sequence>
<dbReference type="EMBL" id="AMZH03032500">
    <property type="protein sequence ID" value="RRT32347.1"/>
    <property type="molecule type" value="Genomic_DNA"/>
</dbReference>
<dbReference type="AlphaFoldDB" id="A0A426WYI1"/>
<proteinExistence type="predicted"/>
<accession>A0A426WYI1</accession>
<protein>
    <submittedName>
        <fullName evidence="1">Uncharacterized protein</fullName>
    </submittedName>
</protein>
<evidence type="ECO:0000313" key="2">
    <source>
        <dbReference type="Proteomes" id="UP000287651"/>
    </source>
</evidence>
<comment type="caution">
    <text evidence="1">The sequence shown here is derived from an EMBL/GenBank/DDBJ whole genome shotgun (WGS) entry which is preliminary data.</text>
</comment>